<dbReference type="SUPFAM" id="SSF102462">
    <property type="entry name" value="Peptidyl-tRNA hydrolase II"/>
    <property type="match status" value="1"/>
</dbReference>
<protein>
    <submittedName>
        <fullName evidence="1">Uncharacterized protein</fullName>
    </submittedName>
</protein>
<dbReference type="InterPro" id="IPR023476">
    <property type="entry name" value="Pep_tRNA_hydro_II_dom_sf"/>
</dbReference>
<comment type="caution">
    <text evidence="1">The sequence shown here is derived from an EMBL/GenBank/DDBJ whole genome shotgun (WGS) entry which is preliminary data.</text>
</comment>
<dbReference type="Gene3D" id="3.40.1490.10">
    <property type="entry name" value="Bit1"/>
    <property type="match status" value="1"/>
</dbReference>
<evidence type="ECO:0000313" key="1">
    <source>
        <dbReference type="EMBL" id="OIQ83629.1"/>
    </source>
</evidence>
<organism evidence="1">
    <name type="scientific">mine drainage metagenome</name>
    <dbReference type="NCBI Taxonomy" id="410659"/>
    <lineage>
        <taxon>unclassified sequences</taxon>
        <taxon>metagenomes</taxon>
        <taxon>ecological metagenomes</taxon>
    </lineage>
</organism>
<gene>
    <name evidence="1" type="ORF">GALL_345740</name>
</gene>
<sequence length="118" mass="12791">MAACIAAGLAAADPDWAGHPLVDVAGLATASSSHEPITILAADPIRMREIMVRLAKGIEPNIGRATLFPAYAQAIHTASEYWNRHRQTIHANESMLGLGLRGRKRWVNSLTGSLPLWR</sequence>
<accession>A0A1J5R640</accession>
<dbReference type="EMBL" id="MLJW01000686">
    <property type="protein sequence ID" value="OIQ83629.1"/>
    <property type="molecule type" value="Genomic_DNA"/>
</dbReference>
<name>A0A1J5R640_9ZZZZ</name>
<reference evidence="1" key="1">
    <citation type="submission" date="2016-10" db="EMBL/GenBank/DDBJ databases">
        <title>Sequence of Gallionella enrichment culture.</title>
        <authorList>
            <person name="Poehlein A."/>
            <person name="Muehling M."/>
            <person name="Daniel R."/>
        </authorList>
    </citation>
    <scope>NUCLEOTIDE SEQUENCE</scope>
</reference>
<dbReference type="AlphaFoldDB" id="A0A1J5R640"/>
<dbReference type="Pfam" id="PF09391">
    <property type="entry name" value="DUF2000"/>
    <property type="match status" value="1"/>
</dbReference>
<proteinExistence type="predicted"/>
<dbReference type="InterPro" id="IPR018988">
    <property type="entry name" value="DUF2000"/>
</dbReference>